<comment type="caution">
    <text evidence="4">The sequence shown here is derived from an EMBL/GenBank/DDBJ whole genome shotgun (WGS) entry which is preliminary data.</text>
</comment>
<keyword evidence="2" id="KW-0472">Membrane</keyword>
<evidence type="ECO:0000313" key="4">
    <source>
        <dbReference type="EMBL" id="KAK7480593.1"/>
    </source>
</evidence>
<dbReference type="Proteomes" id="UP001519460">
    <property type="component" value="Unassembled WGS sequence"/>
</dbReference>
<accession>A0ABD0K0W1</accession>
<dbReference type="CDD" id="cd03507">
    <property type="entry name" value="Delta12-FADS-like"/>
    <property type="match status" value="1"/>
</dbReference>
<protein>
    <recommendedName>
        <fullName evidence="3">Fatty acid desaturase domain-containing protein</fullName>
    </recommendedName>
</protein>
<sequence>MKEGQSASDEEEEDPTCGAVNPPFEGPPDSTREEEEAAAEDPDDEILGKLPIPRKLPTIVDIKRALPQHVFQSRMSTSMYYAVKDLVQVAGMFLLAEWVWSSSLLPTWALWLLLPVYWLIQGTFFTAMFVLGHDGGHSSFSSSDLLNDVVGTVFHTFLLCPYYCWKLSHRQHHKNTGNMDKDEVYYPVREKDHGSVGKLPTLAVGFAWFNYLVRGYGPRRVYHFNANHPMFAKHTLQCAVSIACVAAWASVLWQCALTFGFWKVFVHFVVPEFIFGTFIVIITFLHHTDENVPWYDNSLWNFVRGQLSSVDRHYGWCHDIIHNIGTHQIHHLFTKVPHYHLEEATRVFREKFPELVQTREERILPAFWRMFAKYSAQVVISDATRVHVYK</sequence>
<dbReference type="AlphaFoldDB" id="A0ABD0K0W1"/>
<dbReference type="Pfam" id="PF00487">
    <property type="entry name" value="FA_desaturase"/>
    <property type="match status" value="1"/>
</dbReference>
<gene>
    <name evidence="4" type="ORF">BaRGS_00028169</name>
</gene>
<keyword evidence="5" id="KW-1185">Reference proteome</keyword>
<dbReference type="InterPro" id="IPR012171">
    <property type="entry name" value="Fatty_acid_desaturase"/>
</dbReference>
<feature type="domain" description="Fatty acid desaturase" evidence="3">
    <location>
        <begin position="110"/>
        <end position="356"/>
    </location>
</feature>
<feature type="transmembrane region" description="Helical" evidence="2">
    <location>
        <begin position="108"/>
        <end position="133"/>
    </location>
</feature>
<dbReference type="PANTHER" id="PTHR32100">
    <property type="entry name" value="OMEGA-6 FATTY ACID DESATURASE, CHLOROPLASTIC"/>
    <property type="match status" value="1"/>
</dbReference>
<dbReference type="EMBL" id="JACVVK020000278">
    <property type="protein sequence ID" value="KAK7480593.1"/>
    <property type="molecule type" value="Genomic_DNA"/>
</dbReference>
<name>A0ABD0K0W1_9CAEN</name>
<feature type="compositionally biased region" description="Acidic residues" evidence="1">
    <location>
        <begin position="32"/>
        <end position="45"/>
    </location>
</feature>
<feature type="transmembrane region" description="Helical" evidence="2">
    <location>
        <begin position="234"/>
        <end position="253"/>
    </location>
</feature>
<keyword evidence="2" id="KW-0812">Transmembrane</keyword>
<proteinExistence type="predicted"/>
<feature type="region of interest" description="Disordered" evidence="1">
    <location>
        <begin position="1"/>
        <end position="46"/>
    </location>
</feature>
<evidence type="ECO:0000256" key="1">
    <source>
        <dbReference type="SAM" id="MobiDB-lite"/>
    </source>
</evidence>
<evidence type="ECO:0000259" key="3">
    <source>
        <dbReference type="Pfam" id="PF00487"/>
    </source>
</evidence>
<evidence type="ECO:0000256" key="2">
    <source>
        <dbReference type="SAM" id="Phobius"/>
    </source>
</evidence>
<feature type="transmembrane region" description="Helical" evidence="2">
    <location>
        <begin position="145"/>
        <end position="165"/>
    </location>
</feature>
<feature type="transmembrane region" description="Helical" evidence="2">
    <location>
        <begin position="265"/>
        <end position="285"/>
    </location>
</feature>
<organism evidence="4 5">
    <name type="scientific">Batillaria attramentaria</name>
    <dbReference type="NCBI Taxonomy" id="370345"/>
    <lineage>
        <taxon>Eukaryota</taxon>
        <taxon>Metazoa</taxon>
        <taxon>Spiralia</taxon>
        <taxon>Lophotrochozoa</taxon>
        <taxon>Mollusca</taxon>
        <taxon>Gastropoda</taxon>
        <taxon>Caenogastropoda</taxon>
        <taxon>Sorbeoconcha</taxon>
        <taxon>Cerithioidea</taxon>
        <taxon>Batillariidae</taxon>
        <taxon>Batillaria</taxon>
    </lineage>
</organism>
<dbReference type="InterPro" id="IPR005804">
    <property type="entry name" value="FA_desaturase_dom"/>
</dbReference>
<reference evidence="4 5" key="1">
    <citation type="journal article" date="2023" name="Sci. Data">
        <title>Genome assembly of the Korean intertidal mud-creeper Batillaria attramentaria.</title>
        <authorList>
            <person name="Patra A.K."/>
            <person name="Ho P.T."/>
            <person name="Jun S."/>
            <person name="Lee S.J."/>
            <person name="Kim Y."/>
            <person name="Won Y.J."/>
        </authorList>
    </citation>
    <scope>NUCLEOTIDE SEQUENCE [LARGE SCALE GENOMIC DNA]</scope>
    <source>
        <strain evidence="4">Wonlab-2016</strain>
    </source>
</reference>
<keyword evidence="2" id="KW-1133">Transmembrane helix</keyword>
<evidence type="ECO:0000313" key="5">
    <source>
        <dbReference type="Proteomes" id="UP001519460"/>
    </source>
</evidence>